<organism evidence="1 2">
    <name type="scientific">Mycobacteroides abscessus 1948</name>
    <dbReference type="NCBI Taxonomy" id="1299323"/>
    <lineage>
        <taxon>Bacteria</taxon>
        <taxon>Bacillati</taxon>
        <taxon>Actinomycetota</taxon>
        <taxon>Actinomycetes</taxon>
        <taxon>Mycobacteriales</taxon>
        <taxon>Mycobacteriaceae</taxon>
        <taxon>Mycobacteroides</taxon>
        <taxon>Mycobacteroides abscessus</taxon>
    </lineage>
</organism>
<dbReference type="Proteomes" id="UP000021210">
    <property type="component" value="Unassembled WGS sequence"/>
</dbReference>
<comment type="caution">
    <text evidence="1">The sequence shown here is derived from an EMBL/GenBank/DDBJ whole genome shotgun (WGS) entry which is preliminary data.</text>
</comment>
<evidence type="ECO:0000313" key="1">
    <source>
        <dbReference type="EMBL" id="EUA60532.1"/>
    </source>
</evidence>
<sequence length="37" mass="4075">MASMLKCAGFWPKWAHIGMFARQAAYLTVGRSGLETS</sequence>
<dbReference type="AlphaFoldDB" id="A0A829QBK6"/>
<proteinExistence type="predicted"/>
<evidence type="ECO:0000313" key="2">
    <source>
        <dbReference type="Proteomes" id="UP000021210"/>
    </source>
</evidence>
<name>A0A829QBK6_9MYCO</name>
<gene>
    <name evidence="1" type="ORF">I542_0665</name>
</gene>
<protein>
    <submittedName>
        <fullName evidence="1">Uncharacterized protein</fullName>
    </submittedName>
</protein>
<reference evidence="1 2" key="1">
    <citation type="submission" date="2013-12" db="EMBL/GenBank/DDBJ databases">
        <authorList>
            <person name="Zelazny A."/>
            <person name="Olivier K."/>
            <person name="Holland S."/>
            <person name="Lenaerts A."/>
            <person name="Ordway D."/>
            <person name="DeGroote M.A."/>
            <person name="Parker T."/>
            <person name="Sizemore C."/>
            <person name="Tallon L.J."/>
            <person name="Sadzewicz L.K."/>
            <person name="Sengamalay N."/>
            <person name="Fraser C.M."/>
            <person name="Hine E."/>
            <person name="Shefchek K.A."/>
            <person name="Das S.P."/>
            <person name="Tettelin H."/>
        </authorList>
    </citation>
    <scope>NUCLEOTIDE SEQUENCE [LARGE SCALE GENOMIC DNA]</scope>
    <source>
        <strain evidence="1 2">1948</strain>
    </source>
</reference>
<dbReference type="EMBL" id="JAOH01000002">
    <property type="protein sequence ID" value="EUA60532.1"/>
    <property type="molecule type" value="Genomic_DNA"/>
</dbReference>
<accession>A0A829QBK6</accession>